<evidence type="ECO:0000256" key="1">
    <source>
        <dbReference type="ARBA" id="ARBA00004418"/>
    </source>
</evidence>
<dbReference type="InterPro" id="IPR050490">
    <property type="entry name" value="Bact_solute-bd_prot1"/>
</dbReference>
<accession>A0A3P3XR71</accession>
<dbReference type="SUPFAM" id="SSF53850">
    <property type="entry name" value="Periplasmic binding protein-like II"/>
    <property type="match status" value="1"/>
</dbReference>
<comment type="similarity">
    <text evidence="2">Belongs to the bacterial solute-binding protein 1 family.</text>
</comment>
<dbReference type="PANTHER" id="PTHR43649:SF12">
    <property type="entry name" value="DIACETYLCHITOBIOSE BINDING PROTEIN DASA"/>
    <property type="match status" value="1"/>
</dbReference>
<reference evidence="3" key="1">
    <citation type="submission" date="2017-02" db="EMBL/GenBank/DDBJ databases">
        <authorList>
            <person name="Regsiter A."/>
            <person name="William W."/>
        </authorList>
    </citation>
    <scope>NUCLEOTIDE SEQUENCE</scope>
    <source>
        <strain evidence="3">BdmA 4</strain>
    </source>
</reference>
<protein>
    <submittedName>
        <fullName evidence="3">Putative Extracellular solute-binding protein family 1</fullName>
    </submittedName>
</protein>
<dbReference type="Gene3D" id="3.40.190.10">
    <property type="entry name" value="Periplasmic binding protein-like II"/>
    <property type="match status" value="1"/>
</dbReference>
<dbReference type="Pfam" id="PF01547">
    <property type="entry name" value="SBP_bac_1"/>
    <property type="match status" value="1"/>
</dbReference>
<comment type="subcellular location">
    <subcellularLocation>
        <location evidence="1">Periplasm</location>
    </subcellularLocation>
</comment>
<dbReference type="GO" id="GO:0042597">
    <property type="term" value="C:periplasmic space"/>
    <property type="evidence" value="ECO:0007669"/>
    <property type="project" value="UniProtKB-SubCell"/>
</dbReference>
<name>A0A3P3XR71_9SPIR</name>
<dbReference type="InterPro" id="IPR006059">
    <property type="entry name" value="SBP"/>
</dbReference>
<dbReference type="AlphaFoldDB" id="A0A3P3XR71"/>
<dbReference type="EMBL" id="FWDO01000004">
    <property type="protein sequence ID" value="SLM18343.1"/>
    <property type="molecule type" value="Genomic_DNA"/>
</dbReference>
<dbReference type="PANTHER" id="PTHR43649">
    <property type="entry name" value="ARABINOSE-BINDING PROTEIN-RELATED"/>
    <property type="match status" value="1"/>
</dbReference>
<evidence type="ECO:0000256" key="2">
    <source>
        <dbReference type="ARBA" id="ARBA00008520"/>
    </source>
</evidence>
<sequence>MTKSRKTIIAAFLLLIGLVSPFFVMAQGSQKGEKIKIVSQMFYDPAQQQYIKEQILPKFTAETGIEVELQVVANASELYKVLQAQQQTGKWSTDILIAHDSTAVPVVQEYHAVQAYTKIPAGTYITQFDDNFVQGGKRYFVPLQADVYLTIANKKALPYLQKLGYDINNLTWEQLAEWVRLIKKETGLPKYVFPALAGKFATYEFNSVQLSYGDKYVPAFNTPASQAAFKVIASMKDGILPSSPTIDFPTASLATEEAWITVFHQAYANASFSQAPDKFVVAPVPIGASGKRGTIIGGHGIGIVTGSTHKAAAEKFVEFFLRDDILYAVMKNTGPWIPSKAEITSKLKDDPSDQIMKMGLATLTGPTLIDRVRVAEYQDWGQVKRLYEQVIGDILAGKDINKQYLDQKQKELESLKVE</sequence>
<evidence type="ECO:0000313" key="3">
    <source>
        <dbReference type="EMBL" id="SLM18343.1"/>
    </source>
</evidence>
<gene>
    <name evidence="3" type="ORF">SPIRO4BDMA_40915</name>
</gene>
<organism evidence="3">
    <name type="scientific">uncultured spirochete</name>
    <dbReference type="NCBI Taxonomy" id="156406"/>
    <lineage>
        <taxon>Bacteria</taxon>
        <taxon>Pseudomonadati</taxon>
        <taxon>Spirochaetota</taxon>
        <taxon>Spirochaetia</taxon>
        <taxon>Spirochaetales</taxon>
        <taxon>environmental samples</taxon>
    </lineage>
</organism>
<proteinExistence type="inferred from homology"/>